<gene>
    <name evidence="1" type="ORF">HUT05_18475</name>
</gene>
<evidence type="ECO:0000313" key="1">
    <source>
        <dbReference type="EMBL" id="QKZ19179.1"/>
    </source>
</evidence>
<evidence type="ECO:0000313" key="2">
    <source>
        <dbReference type="Proteomes" id="UP000509418"/>
    </source>
</evidence>
<protein>
    <submittedName>
        <fullName evidence="1">Uncharacterized protein</fullName>
    </submittedName>
</protein>
<keyword evidence="2" id="KW-1185">Reference proteome</keyword>
<reference evidence="1 2" key="1">
    <citation type="submission" date="2020-06" db="EMBL/GenBank/DDBJ databases">
        <title>Genome mining for natural products.</title>
        <authorList>
            <person name="Zhang B."/>
            <person name="Shi J."/>
            <person name="Ge H."/>
        </authorList>
    </citation>
    <scope>NUCLEOTIDE SEQUENCE [LARGE SCALE GENOMIC DNA]</scope>
    <source>
        <strain evidence="1 2">NA02069</strain>
    </source>
</reference>
<sequence length="92" mass="10307">MALWMTWELEGVGAASQAVENVDEAARWLVGSVERSRRAFEAEWRWRRLMDAALRVRARMLEEGRASVAGGASWSSTDEGVEVLLAVREEQG</sequence>
<dbReference type="EMBL" id="CP056041">
    <property type="protein sequence ID" value="QKZ19179.1"/>
    <property type="molecule type" value="Genomic_DNA"/>
</dbReference>
<name>A0A7H8T6Q8_STRCX</name>
<dbReference type="RefSeq" id="WP_107903674.1">
    <property type="nucleotide sequence ID" value="NZ_CBDRGH010000032.1"/>
</dbReference>
<dbReference type="Proteomes" id="UP000509418">
    <property type="component" value="Chromosome"/>
</dbReference>
<organism evidence="1 2">
    <name type="scientific">Streptomyces chartreusis</name>
    <dbReference type="NCBI Taxonomy" id="1969"/>
    <lineage>
        <taxon>Bacteria</taxon>
        <taxon>Bacillati</taxon>
        <taxon>Actinomycetota</taxon>
        <taxon>Actinomycetes</taxon>
        <taxon>Kitasatosporales</taxon>
        <taxon>Streptomycetaceae</taxon>
        <taxon>Streptomyces</taxon>
    </lineage>
</organism>
<proteinExistence type="predicted"/>
<dbReference type="AlphaFoldDB" id="A0A7H8T6Q8"/>
<accession>A0A7H8T6Q8</accession>